<dbReference type="Proteomes" id="UP000029999">
    <property type="component" value="Unassembled WGS sequence"/>
</dbReference>
<dbReference type="CDD" id="cd02042">
    <property type="entry name" value="ParAB_family"/>
    <property type="match status" value="1"/>
</dbReference>
<dbReference type="InterPro" id="IPR025669">
    <property type="entry name" value="AAA_dom"/>
</dbReference>
<comment type="caution">
    <text evidence="2">The sequence shown here is derived from an EMBL/GenBank/DDBJ whole genome shotgun (WGS) entry which is preliminary data.</text>
</comment>
<dbReference type="PANTHER" id="PTHR13696:SF52">
    <property type="entry name" value="PARA FAMILY PROTEIN CT_582"/>
    <property type="match status" value="1"/>
</dbReference>
<evidence type="ECO:0000313" key="3">
    <source>
        <dbReference type="Proteomes" id="UP000029999"/>
    </source>
</evidence>
<dbReference type="RefSeq" id="WP_036313390.1">
    <property type="nucleotide sequence ID" value="NZ_JRQD01000003.1"/>
</dbReference>
<feature type="domain" description="AAA" evidence="1">
    <location>
        <begin position="1"/>
        <end position="157"/>
    </location>
</feature>
<dbReference type="InterPro" id="IPR027417">
    <property type="entry name" value="P-loop_NTPase"/>
</dbReference>
<accession>A0A0A0BFV1</accession>
<reference evidence="2 3" key="1">
    <citation type="submission" date="2014-09" db="EMBL/GenBank/DDBJ databases">
        <authorList>
            <person name="Grob C."/>
            <person name="Taubert M."/>
            <person name="Howat A.M."/>
            <person name="Burns O.J."/>
            <person name="Dixon J.L."/>
            <person name="Chen Y."/>
            <person name="Murrell J.C."/>
        </authorList>
    </citation>
    <scope>NUCLEOTIDE SEQUENCE [LARGE SCALE GENOMIC DNA]</scope>
    <source>
        <strain evidence="2">L4</strain>
    </source>
</reference>
<dbReference type="STRING" id="392484.LP43_1293"/>
<dbReference type="EMBL" id="JRQD01000003">
    <property type="protein sequence ID" value="KGM06801.1"/>
    <property type="molecule type" value="Genomic_DNA"/>
</dbReference>
<evidence type="ECO:0000313" key="2">
    <source>
        <dbReference type="EMBL" id="KGM06801.1"/>
    </source>
</evidence>
<gene>
    <name evidence="2" type="ORF">LP43_1293</name>
</gene>
<evidence type="ECO:0000259" key="1">
    <source>
        <dbReference type="Pfam" id="PF13614"/>
    </source>
</evidence>
<organism evidence="2 3">
    <name type="scientific">Methylophaga thiooxydans</name>
    <dbReference type="NCBI Taxonomy" id="392484"/>
    <lineage>
        <taxon>Bacteria</taxon>
        <taxon>Pseudomonadati</taxon>
        <taxon>Pseudomonadota</taxon>
        <taxon>Gammaproteobacteria</taxon>
        <taxon>Thiotrichales</taxon>
        <taxon>Piscirickettsiaceae</taxon>
        <taxon>Methylophaga</taxon>
    </lineage>
</organism>
<dbReference type="PANTHER" id="PTHR13696">
    <property type="entry name" value="P-LOOP CONTAINING NUCLEOSIDE TRIPHOSPHATE HYDROLASE"/>
    <property type="match status" value="1"/>
</dbReference>
<protein>
    <submittedName>
        <fullName evidence="2">Chromosome partitioning protein ParA</fullName>
    </submittedName>
</protein>
<sequence>METIAFFNLKGGVGKTTSAVNIAWHAANEGIPTLLWDLDPQGAASWLLDSKAKSKAQPKKILNGKTPIGNLVKPTNYQHLDIIPADFSIRDLEQQLQLQSEQGQRNLIAKLIEPFSENYALIILDCPPSFSLLSEQIFDTADALYLPLIPTHLSLRTFELTRDFFKKNKLKPKRLHAFFTMVDRRRSLHRLMLAHPPKMLKNGLPTPIPYAAVVERMGDHQAPLPAFDRNAHVSKAYASLWQDIKATLSDF</sequence>
<dbReference type="Gene3D" id="3.40.50.300">
    <property type="entry name" value="P-loop containing nucleotide triphosphate hydrolases"/>
    <property type="match status" value="1"/>
</dbReference>
<name>A0A0A0BFV1_9GAMM</name>
<dbReference type="InterPro" id="IPR050678">
    <property type="entry name" value="DNA_Partitioning_ATPase"/>
</dbReference>
<dbReference type="AlphaFoldDB" id="A0A0A0BFV1"/>
<proteinExistence type="predicted"/>
<dbReference type="Pfam" id="PF13614">
    <property type="entry name" value="AAA_31"/>
    <property type="match status" value="1"/>
</dbReference>
<dbReference type="SUPFAM" id="SSF52540">
    <property type="entry name" value="P-loop containing nucleoside triphosphate hydrolases"/>
    <property type="match status" value="1"/>
</dbReference>